<sequence length="71" mass="8207">MFLLLSCLNITNPWDSSTVNGGKDMFRDGNIKVSVSKFKKEHICNQYCQWSGFRLKSFRAEKHTSSQSMDK</sequence>
<gene>
    <name evidence="1" type="ORF">CY34DRAFT_99778</name>
</gene>
<proteinExistence type="predicted"/>
<dbReference type="InParanoid" id="A0A0D0AGI0"/>
<evidence type="ECO:0000313" key="1">
    <source>
        <dbReference type="EMBL" id="KIK33332.1"/>
    </source>
</evidence>
<reference evidence="1 2" key="1">
    <citation type="submission" date="2014-04" db="EMBL/GenBank/DDBJ databases">
        <authorList>
            <consortium name="DOE Joint Genome Institute"/>
            <person name="Kuo A."/>
            <person name="Ruytinx J."/>
            <person name="Rineau F."/>
            <person name="Colpaert J."/>
            <person name="Kohler A."/>
            <person name="Nagy L.G."/>
            <person name="Floudas D."/>
            <person name="Copeland A."/>
            <person name="Barry K.W."/>
            <person name="Cichocki N."/>
            <person name="Veneault-Fourrey C."/>
            <person name="LaButti K."/>
            <person name="Lindquist E.A."/>
            <person name="Lipzen A."/>
            <person name="Lundell T."/>
            <person name="Morin E."/>
            <person name="Murat C."/>
            <person name="Sun H."/>
            <person name="Tunlid A."/>
            <person name="Henrissat B."/>
            <person name="Grigoriev I.V."/>
            <person name="Hibbett D.S."/>
            <person name="Martin F."/>
            <person name="Nordberg H.P."/>
            <person name="Cantor M.N."/>
            <person name="Hua S.X."/>
        </authorList>
    </citation>
    <scope>NUCLEOTIDE SEQUENCE [LARGE SCALE GENOMIC DNA]</scope>
    <source>
        <strain evidence="1 2">UH-Slu-Lm8-n1</strain>
    </source>
</reference>
<protein>
    <recommendedName>
        <fullName evidence="3">Alpha-type protein kinase domain-containing protein</fullName>
    </recommendedName>
</protein>
<organism evidence="1 2">
    <name type="scientific">Suillus luteus UH-Slu-Lm8-n1</name>
    <dbReference type="NCBI Taxonomy" id="930992"/>
    <lineage>
        <taxon>Eukaryota</taxon>
        <taxon>Fungi</taxon>
        <taxon>Dikarya</taxon>
        <taxon>Basidiomycota</taxon>
        <taxon>Agaricomycotina</taxon>
        <taxon>Agaricomycetes</taxon>
        <taxon>Agaricomycetidae</taxon>
        <taxon>Boletales</taxon>
        <taxon>Suillineae</taxon>
        <taxon>Suillaceae</taxon>
        <taxon>Suillus</taxon>
    </lineage>
</organism>
<evidence type="ECO:0000313" key="2">
    <source>
        <dbReference type="Proteomes" id="UP000054485"/>
    </source>
</evidence>
<keyword evidence="2" id="KW-1185">Reference proteome</keyword>
<dbReference type="HOGENOM" id="CLU_2741757_0_0_1"/>
<evidence type="ECO:0008006" key="3">
    <source>
        <dbReference type="Google" id="ProtNLM"/>
    </source>
</evidence>
<dbReference type="OrthoDB" id="301415at2759"/>
<reference evidence="2" key="2">
    <citation type="submission" date="2015-01" db="EMBL/GenBank/DDBJ databases">
        <title>Evolutionary Origins and Diversification of the Mycorrhizal Mutualists.</title>
        <authorList>
            <consortium name="DOE Joint Genome Institute"/>
            <consortium name="Mycorrhizal Genomics Consortium"/>
            <person name="Kohler A."/>
            <person name="Kuo A."/>
            <person name="Nagy L.G."/>
            <person name="Floudas D."/>
            <person name="Copeland A."/>
            <person name="Barry K.W."/>
            <person name="Cichocki N."/>
            <person name="Veneault-Fourrey C."/>
            <person name="LaButti K."/>
            <person name="Lindquist E.A."/>
            <person name="Lipzen A."/>
            <person name="Lundell T."/>
            <person name="Morin E."/>
            <person name="Murat C."/>
            <person name="Riley R."/>
            <person name="Ohm R."/>
            <person name="Sun H."/>
            <person name="Tunlid A."/>
            <person name="Henrissat B."/>
            <person name="Grigoriev I.V."/>
            <person name="Hibbett D.S."/>
            <person name="Martin F."/>
        </authorList>
    </citation>
    <scope>NUCLEOTIDE SEQUENCE [LARGE SCALE GENOMIC DNA]</scope>
    <source>
        <strain evidence="2">UH-Slu-Lm8-n1</strain>
    </source>
</reference>
<dbReference type="AlphaFoldDB" id="A0A0D0AGI0"/>
<dbReference type="Proteomes" id="UP000054485">
    <property type="component" value="Unassembled WGS sequence"/>
</dbReference>
<dbReference type="Gene3D" id="3.20.200.10">
    <property type="entry name" value="MHCK/EF2 kinase"/>
    <property type="match status" value="1"/>
</dbReference>
<accession>A0A0D0AGI0</accession>
<name>A0A0D0AGI0_9AGAM</name>
<dbReference type="EMBL" id="KN835967">
    <property type="protein sequence ID" value="KIK33332.1"/>
    <property type="molecule type" value="Genomic_DNA"/>
</dbReference>